<evidence type="ECO:0000256" key="1">
    <source>
        <dbReference type="SAM" id="MobiDB-lite"/>
    </source>
</evidence>
<dbReference type="Proteomes" id="UP000653454">
    <property type="component" value="Unassembled WGS sequence"/>
</dbReference>
<name>A0A8S4F768_PLUXY</name>
<feature type="non-terminal residue" evidence="2">
    <location>
        <position position="76"/>
    </location>
</feature>
<feature type="region of interest" description="Disordered" evidence="1">
    <location>
        <begin position="1"/>
        <end position="22"/>
    </location>
</feature>
<reference evidence="2" key="1">
    <citation type="submission" date="2020-11" db="EMBL/GenBank/DDBJ databases">
        <authorList>
            <person name="Whiteford S."/>
        </authorList>
    </citation>
    <scope>NUCLEOTIDE SEQUENCE</scope>
</reference>
<dbReference type="EMBL" id="CAJHNJ030000029">
    <property type="protein sequence ID" value="CAG9124059.1"/>
    <property type="molecule type" value="Genomic_DNA"/>
</dbReference>
<protein>
    <submittedName>
        <fullName evidence="2">(diamondback moth) hypothetical protein</fullName>
    </submittedName>
</protein>
<keyword evidence="3" id="KW-1185">Reference proteome</keyword>
<sequence length="76" mass="8157">IHGTARAVTTASGSRQHGEISSCGQAVARHTLTARAVDWSRAVTSGPRALHSTSRTLPVRTLHLLQWTTTSIVTRI</sequence>
<evidence type="ECO:0000313" key="3">
    <source>
        <dbReference type="Proteomes" id="UP000653454"/>
    </source>
</evidence>
<gene>
    <name evidence="2" type="ORF">PLXY2_LOCUS8087</name>
</gene>
<feature type="non-terminal residue" evidence="2">
    <location>
        <position position="1"/>
    </location>
</feature>
<dbReference type="AlphaFoldDB" id="A0A8S4F768"/>
<proteinExistence type="predicted"/>
<evidence type="ECO:0000313" key="2">
    <source>
        <dbReference type="EMBL" id="CAG9124059.1"/>
    </source>
</evidence>
<accession>A0A8S4F768</accession>
<organism evidence="2 3">
    <name type="scientific">Plutella xylostella</name>
    <name type="common">Diamondback moth</name>
    <name type="synonym">Plutella maculipennis</name>
    <dbReference type="NCBI Taxonomy" id="51655"/>
    <lineage>
        <taxon>Eukaryota</taxon>
        <taxon>Metazoa</taxon>
        <taxon>Ecdysozoa</taxon>
        <taxon>Arthropoda</taxon>
        <taxon>Hexapoda</taxon>
        <taxon>Insecta</taxon>
        <taxon>Pterygota</taxon>
        <taxon>Neoptera</taxon>
        <taxon>Endopterygota</taxon>
        <taxon>Lepidoptera</taxon>
        <taxon>Glossata</taxon>
        <taxon>Ditrysia</taxon>
        <taxon>Yponomeutoidea</taxon>
        <taxon>Plutellidae</taxon>
        <taxon>Plutella</taxon>
    </lineage>
</organism>
<comment type="caution">
    <text evidence="2">The sequence shown here is derived from an EMBL/GenBank/DDBJ whole genome shotgun (WGS) entry which is preliminary data.</text>
</comment>